<evidence type="ECO:0000313" key="15">
    <source>
        <dbReference type="EMBL" id="MFD0914415.1"/>
    </source>
</evidence>
<keyword evidence="10" id="KW-0333">Golgi apparatus</keyword>
<keyword evidence="4" id="KW-0808">Transferase</keyword>
<dbReference type="Pfam" id="PF02485">
    <property type="entry name" value="Branch"/>
    <property type="match status" value="1"/>
</dbReference>
<proteinExistence type="predicted"/>
<keyword evidence="8" id="KW-0735">Signal-anchor</keyword>
<evidence type="ECO:0000256" key="11">
    <source>
        <dbReference type="ARBA" id="ARBA00023136"/>
    </source>
</evidence>
<keyword evidence="16" id="KW-1185">Reference proteome</keyword>
<keyword evidence="11" id="KW-0472">Membrane</keyword>
<accession>A0ABW3FAW0</accession>
<evidence type="ECO:0000256" key="5">
    <source>
        <dbReference type="ARBA" id="ARBA00022692"/>
    </source>
</evidence>
<evidence type="ECO:0000256" key="12">
    <source>
        <dbReference type="ARBA" id="ARBA00023157"/>
    </source>
</evidence>
<evidence type="ECO:0000256" key="4">
    <source>
        <dbReference type="ARBA" id="ARBA00022679"/>
    </source>
</evidence>
<dbReference type="InterPro" id="IPR003406">
    <property type="entry name" value="Glyco_trans_14"/>
</dbReference>
<keyword evidence="12" id="KW-1015">Disulfide bond</keyword>
<name>A0ABW3FAW0_9PROT</name>
<dbReference type="InterPro" id="IPR043538">
    <property type="entry name" value="XYLT"/>
</dbReference>
<keyword evidence="13" id="KW-0325">Glycoprotein</keyword>
<evidence type="ECO:0000256" key="14">
    <source>
        <dbReference type="ARBA" id="ARBA00042865"/>
    </source>
</evidence>
<evidence type="ECO:0000256" key="13">
    <source>
        <dbReference type="ARBA" id="ARBA00023180"/>
    </source>
</evidence>
<evidence type="ECO:0000256" key="8">
    <source>
        <dbReference type="ARBA" id="ARBA00022968"/>
    </source>
</evidence>
<evidence type="ECO:0000256" key="7">
    <source>
        <dbReference type="ARBA" id="ARBA00022824"/>
    </source>
</evidence>
<keyword evidence="5" id="KW-0812">Transmembrane</keyword>
<dbReference type="Proteomes" id="UP001597128">
    <property type="component" value="Unassembled WGS sequence"/>
</dbReference>
<dbReference type="RefSeq" id="WP_379058186.1">
    <property type="nucleotide sequence ID" value="NZ_JBHTKB010000003.1"/>
</dbReference>
<dbReference type="EMBL" id="JBHTKB010000003">
    <property type="protein sequence ID" value="MFD0914415.1"/>
    <property type="molecule type" value="Genomic_DNA"/>
</dbReference>
<dbReference type="PANTHER" id="PTHR46025:SF3">
    <property type="entry name" value="XYLOSYLTRANSFERASE OXT"/>
    <property type="match status" value="1"/>
</dbReference>
<evidence type="ECO:0000256" key="2">
    <source>
        <dbReference type="ARBA" id="ARBA00004648"/>
    </source>
</evidence>
<comment type="subcellular location">
    <subcellularLocation>
        <location evidence="2">Endoplasmic reticulum membrane</location>
        <topology evidence="2">Single-pass type II membrane protein</topology>
    </subcellularLocation>
    <subcellularLocation>
        <location evidence="1">Golgi apparatus membrane</location>
        <topology evidence="1">Single-pass type II membrane protein</topology>
    </subcellularLocation>
</comment>
<evidence type="ECO:0000256" key="3">
    <source>
        <dbReference type="ARBA" id="ARBA00022676"/>
    </source>
</evidence>
<evidence type="ECO:0000256" key="1">
    <source>
        <dbReference type="ARBA" id="ARBA00004323"/>
    </source>
</evidence>
<evidence type="ECO:0000256" key="6">
    <source>
        <dbReference type="ARBA" id="ARBA00022723"/>
    </source>
</evidence>
<protein>
    <recommendedName>
        <fullName evidence="14">Peptide O-xylosyltransferase</fullName>
    </recommendedName>
</protein>
<evidence type="ECO:0000256" key="9">
    <source>
        <dbReference type="ARBA" id="ARBA00022989"/>
    </source>
</evidence>
<organism evidence="15 16">
    <name type="scientific">Methylophilus luteus</name>
    <dbReference type="NCBI Taxonomy" id="640108"/>
    <lineage>
        <taxon>Bacteria</taxon>
        <taxon>Pseudomonadati</taxon>
        <taxon>Pseudomonadota</taxon>
        <taxon>Betaproteobacteria</taxon>
        <taxon>Nitrosomonadales</taxon>
        <taxon>Methylophilaceae</taxon>
        <taxon>Methylophilus</taxon>
    </lineage>
</organism>
<evidence type="ECO:0000256" key="10">
    <source>
        <dbReference type="ARBA" id="ARBA00023034"/>
    </source>
</evidence>
<gene>
    <name evidence="15" type="ORF">ACFQ1Z_12715</name>
</gene>
<comment type="caution">
    <text evidence="15">The sequence shown here is derived from an EMBL/GenBank/DDBJ whole genome shotgun (WGS) entry which is preliminary data.</text>
</comment>
<reference evidence="16" key="1">
    <citation type="journal article" date="2019" name="Int. J. Syst. Evol. Microbiol.">
        <title>The Global Catalogue of Microorganisms (GCM) 10K type strain sequencing project: providing services to taxonomists for standard genome sequencing and annotation.</title>
        <authorList>
            <consortium name="The Broad Institute Genomics Platform"/>
            <consortium name="The Broad Institute Genome Sequencing Center for Infectious Disease"/>
            <person name="Wu L."/>
            <person name="Ma J."/>
        </authorList>
    </citation>
    <scope>NUCLEOTIDE SEQUENCE [LARGE SCALE GENOMIC DNA]</scope>
    <source>
        <strain evidence="16">CCUG 58412</strain>
    </source>
</reference>
<keyword evidence="9" id="KW-1133">Transmembrane helix</keyword>
<dbReference type="PANTHER" id="PTHR46025">
    <property type="entry name" value="XYLOSYLTRANSFERASE OXT"/>
    <property type="match status" value="1"/>
</dbReference>
<keyword evidence="3" id="KW-0328">Glycosyltransferase</keyword>
<keyword evidence="7" id="KW-0256">Endoplasmic reticulum</keyword>
<sequence>MIAYLILVHRYPEQFKRMFKAIHHPLNHYLIHVDKTSDPQIFKNIQLFLSDYPNAELLKPEKALWGGYSLVNIELRGMARLLETNKDWTHFINLSGQDFPLKTQKFIRNFLTENPNKEYIRALDQLEHRPDTMHRILDFCYEFGSHIFRPNISRKFLKGVTPYIGTQWMIVSRRFCEFAVTSKESERYKSFYKNSFIADEGFFQTVMMNNDCHGEVIQDDLRFIDWIPDGDIKLRPRTFTHADARQLTSSHHLFARKFDSTEDDAVLDAIELHLGSTQNKLSNIPAYS</sequence>
<evidence type="ECO:0000313" key="16">
    <source>
        <dbReference type="Proteomes" id="UP001597128"/>
    </source>
</evidence>
<keyword evidence="6" id="KW-0479">Metal-binding</keyword>